<reference evidence="6" key="1">
    <citation type="submission" date="2007-03" db="EMBL/GenBank/DDBJ databases">
        <title>Annotation of Culex pipiens quinquefasciatus.</title>
        <authorList>
            <consortium name="The Broad Institute Genome Sequencing Platform"/>
            <person name="Atkinson P.W."/>
            <person name="Hemingway J."/>
            <person name="Christensen B.M."/>
            <person name="Higgs S."/>
            <person name="Kodira C."/>
            <person name="Hannick L."/>
            <person name="Megy K."/>
            <person name="O'Leary S."/>
            <person name="Pearson M."/>
            <person name="Haas B.J."/>
            <person name="Mauceli E."/>
            <person name="Wortman J.R."/>
            <person name="Lee N.H."/>
            <person name="Guigo R."/>
            <person name="Stanke M."/>
            <person name="Alvarado L."/>
            <person name="Amedeo P."/>
            <person name="Antoine C.H."/>
            <person name="Arensburger P."/>
            <person name="Bidwell S.L."/>
            <person name="Crawford M."/>
            <person name="Camaro F."/>
            <person name="Devon K."/>
            <person name="Engels R."/>
            <person name="Hammond M."/>
            <person name="Howarth C."/>
            <person name="Koehrsen M."/>
            <person name="Lawson D."/>
            <person name="Montgomery P."/>
            <person name="Nene V."/>
            <person name="Nusbaum C."/>
            <person name="Puiu D."/>
            <person name="Romero-Severson J."/>
            <person name="Severson D.W."/>
            <person name="Shumway M."/>
            <person name="Sisk P."/>
            <person name="Stolte C."/>
            <person name="Zeng Q."/>
            <person name="Eisenstadt E."/>
            <person name="Fraser-Liggett C."/>
            <person name="Strausberg R."/>
            <person name="Galagan J."/>
            <person name="Birren B."/>
            <person name="Collins F.H."/>
        </authorList>
    </citation>
    <scope>NUCLEOTIDE SEQUENCE [LARGE SCALE GENOMIC DNA]</scope>
    <source>
        <strain evidence="6">JHB</strain>
    </source>
</reference>
<evidence type="ECO:0000256" key="2">
    <source>
        <dbReference type="ARBA" id="ARBA00022737"/>
    </source>
</evidence>
<evidence type="ECO:0000313" key="6">
    <source>
        <dbReference type="EMBL" id="EDS35686.1"/>
    </source>
</evidence>
<dbReference type="SMART" id="SM00698">
    <property type="entry name" value="MORN"/>
    <property type="match status" value="6"/>
</dbReference>
<evidence type="ECO:0000256" key="3">
    <source>
        <dbReference type="ARBA" id="ARBA00023329"/>
    </source>
</evidence>
<dbReference type="InterPro" id="IPR052472">
    <property type="entry name" value="MORN3"/>
</dbReference>
<proteinExistence type="predicted"/>
<evidence type="ECO:0000256" key="1">
    <source>
        <dbReference type="ARBA" id="ARBA00004218"/>
    </source>
</evidence>
<dbReference type="PANTHER" id="PTHR46511">
    <property type="entry name" value="MORN REPEAT-CONTAINING PROTEIN 3"/>
    <property type="match status" value="1"/>
</dbReference>
<dbReference type="OrthoDB" id="270720at2759"/>
<dbReference type="PhylomeDB" id="B0W5N3"/>
<dbReference type="VEuPathDB" id="VectorBase:CPIJ002408"/>
<accession>B0W5N3</accession>
<dbReference type="AlphaFoldDB" id="B0W5N3"/>
<organism>
    <name type="scientific">Culex quinquefasciatus</name>
    <name type="common">Southern house mosquito</name>
    <name type="synonym">Culex pungens</name>
    <dbReference type="NCBI Taxonomy" id="7176"/>
    <lineage>
        <taxon>Eukaryota</taxon>
        <taxon>Metazoa</taxon>
        <taxon>Ecdysozoa</taxon>
        <taxon>Arthropoda</taxon>
        <taxon>Hexapoda</taxon>
        <taxon>Insecta</taxon>
        <taxon>Pterygota</taxon>
        <taxon>Neoptera</taxon>
        <taxon>Endopterygota</taxon>
        <taxon>Diptera</taxon>
        <taxon>Nematocera</taxon>
        <taxon>Culicoidea</taxon>
        <taxon>Culicidae</taxon>
        <taxon>Culicinae</taxon>
        <taxon>Culicini</taxon>
        <taxon>Culex</taxon>
        <taxon>Culex</taxon>
    </lineage>
</organism>
<name>B0W5N3_CULQU</name>
<dbReference type="EMBL" id="DS231844">
    <property type="protein sequence ID" value="EDS35686.1"/>
    <property type="molecule type" value="Genomic_DNA"/>
</dbReference>
<dbReference type="PANTHER" id="PTHR46511:SF1">
    <property type="entry name" value="MORN REPEAT-CONTAINING PROTEIN 3"/>
    <property type="match status" value="1"/>
</dbReference>
<dbReference type="SUPFAM" id="SSF82185">
    <property type="entry name" value="Histone H3 K4-specific methyltransferase SET7/9 N-terminal domain"/>
    <property type="match status" value="2"/>
</dbReference>
<dbReference type="Gene3D" id="2.20.110.10">
    <property type="entry name" value="Histone H3 K4-specific methyltransferase SET7/9 N-terminal domain"/>
    <property type="match status" value="1"/>
</dbReference>
<dbReference type="VEuPathDB" id="VectorBase:CQUJHB004106"/>
<evidence type="ECO:0000256" key="4">
    <source>
        <dbReference type="ARBA" id="ARBA00039854"/>
    </source>
</evidence>
<dbReference type="InParanoid" id="B0W5N3"/>
<dbReference type="Pfam" id="PF02493">
    <property type="entry name" value="MORN"/>
    <property type="match status" value="5"/>
</dbReference>
<dbReference type="OMA" id="WENGHRE"/>
<sequence>MYPRQIRSFFTTATHYQGEVDCRNRRSGIGQQVQRNGLLYEGSWRDGLRHGHGIVYRKEPGTTDLYVKIYVGAWEGGRKHGFGVKYYKRGKYVGFWRRDQRSGRGFMWSDSGNFYMGHWLGDRFDGLGTLLEGGTGNLYQGEFRGGQKHGEGLYVHSRTGQIQRGFWMEGVFRTGTLEDWNRNQVLWPTVYPIPELPSTPGFELTTFGLLVQLPTSDSTEAGDDQGDDSCTWTELTI</sequence>
<evidence type="ECO:0000256" key="5">
    <source>
        <dbReference type="ARBA" id="ARBA00045851"/>
    </source>
</evidence>
<protein>
    <recommendedName>
        <fullName evidence="4">MORN repeat-containing protein 3</fullName>
    </recommendedName>
</protein>
<dbReference type="InterPro" id="IPR003409">
    <property type="entry name" value="MORN"/>
</dbReference>
<comment type="function">
    <text evidence="5">Assembles a suppression complex (suppresome) by tethering SIRT1 and MDM2 to regulate composite modifications of p53/TP53. Confers both deacetylation-mediated functional inactivation, by SIRT1, and ubiquitination-dependent degradation, by MDM2, of p53/TP53, promoting a proliferative and cell survival behaviors. May play a role in the regulation of spermatogenesis.</text>
</comment>
<comment type="subcellular location">
    <subcellularLocation>
        <location evidence="1">Cytoplasmic vesicle</location>
        <location evidence="1">Secretory vesicle</location>
        <location evidence="1">Acrosome</location>
    </subcellularLocation>
</comment>
<keyword evidence="3" id="KW-0968">Cytoplasmic vesicle</keyword>
<dbReference type="GO" id="GO:0001669">
    <property type="term" value="C:acrosomal vesicle"/>
    <property type="evidence" value="ECO:0007669"/>
    <property type="project" value="UniProtKB-SubCell"/>
</dbReference>
<dbReference type="HOGENOM" id="CLU_032017_3_1_1"/>
<dbReference type="KEGG" id="cqu:CpipJ_CPIJ002408"/>
<gene>
    <name evidence="6" type="ORF">CpipJ_CPIJ002408</name>
</gene>
<dbReference type="STRING" id="7176.B0W5N3"/>
<dbReference type="eggNOG" id="KOG0231">
    <property type="taxonomic scope" value="Eukaryota"/>
</dbReference>
<keyword evidence="2" id="KW-0677">Repeat</keyword>